<comment type="subcellular location">
    <subcellularLocation>
        <location evidence="1">Membrane</location>
        <topology evidence="1">Multi-pass membrane protein</topology>
    </subcellularLocation>
</comment>
<feature type="transmembrane region" description="Helical" evidence="5">
    <location>
        <begin position="205"/>
        <end position="223"/>
    </location>
</feature>
<feature type="transmembrane region" description="Helical" evidence="5">
    <location>
        <begin position="235"/>
        <end position="256"/>
    </location>
</feature>
<evidence type="ECO:0000256" key="2">
    <source>
        <dbReference type="ARBA" id="ARBA00022692"/>
    </source>
</evidence>
<reference evidence="7 8" key="1">
    <citation type="submission" date="2020-08" db="EMBL/GenBank/DDBJ databases">
        <title>Genomic Encyclopedia of Type Strains, Phase III (KMG-III): the genomes of soil and plant-associated and newly described type strains.</title>
        <authorList>
            <person name="Whitman W."/>
        </authorList>
    </citation>
    <scope>NUCLEOTIDE SEQUENCE [LARGE SCALE GENOMIC DNA]</scope>
    <source>
        <strain evidence="7 8">CECT 8712</strain>
    </source>
</reference>
<dbReference type="GO" id="GO:0140359">
    <property type="term" value="F:ABC-type transporter activity"/>
    <property type="evidence" value="ECO:0007669"/>
    <property type="project" value="InterPro"/>
</dbReference>
<dbReference type="RefSeq" id="WP_184286405.1">
    <property type="nucleotide sequence ID" value="NZ_JACHJO010000001.1"/>
</dbReference>
<evidence type="ECO:0000256" key="5">
    <source>
        <dbReference type="SAM" id="Phobius"/>
    </source>
</evidence>
<feature type="transmembrane region" description="Helical" evidence="5">
    <location>
        <begin position="30"/>
        <end position="48"/>
    </location>
</feature>
<dbReference type="Pfam" id="PF01061">
    <property type="entry name" value="ABC2_membrane"/>
    <property type="match status" value="1"/>
</dbReference>
<evidence type="ECO:0000256" key="1">
    <source>
        <dbReference type="ARBA" id="ARBA00004141"/>
    </source>
</evidence>
<dbReference type="InterPro" id="IPR013525">
    <property type="entry name" value="ABC2_TM"/>
</dbReference>
<dbReference type="Proteomes" id="UP000536604">
    <property type="component" value="Unassembled WGS sequence"/>
</dbReference>
<feature type="transmembrane region" description="Helical" evidence="5">
    <location>
        <begin position="111"/>
        <end position="132"/>
    </location>
</feature>
<feature type="transmembrane region" description="Helical" evidence="5">
    <location>
        <begin position="144"/>
        <end position="167"/>
    </location>
</feature>
<evidence type="ECO:0000259" key="6">
    <source>
        <dbReference type="Pfam" id="PF01061"/>
    </source>
</evidence>
<organism evidence="7 8">
    <name type="scientific">Nocardiopsis algeriensis</name>
    <dbReference type="NCBI Taxonomy" id="1478215"/>
    <lineage>
        <taxon>Bacteria</taxon>
        <taxon>Bacillati</taxon>
        <taxon>Actinomycetota</taxon>
        <taxon>Actinomycetes</taxon>
        <taxon>Streptosporangiales</taxon>
        <taxon>Nocardiopsidaceae</taxon>
        <taxon>Nocardiopsis</taxon>
    </lineage>
</organism>
<sequence length="284" mass="29496">MNTKADAVRAGLSRGLIEIKASLSNPAELLSGYLLMPAIFITIVFLLGDGEGEAGATAGSFVMVGGITMLLVMLGTATVTQVLGSEREDGTLLRARCVPDGMVGYAVAKTAHLAGMAALCLALMIVPGLLLVDGFALRGAVEVFTLLWVCALSLLALAPIGAITGALMSNPRIAVSVSMMPGIALVLSSGVMIPLEIMPDWVQAAVKVFPVYWSGVGLQSALMPAEYAAAELGGAWQLTRAAGVLALWAVAGFAVAQRVLRRAARHTSGSRVQEAREKAMKRGY</sequence>
<gene>
    <name evidence="7" type="ORF">FHS13_000407</name>
</gene>
<comment type="caution">
    <text evidence="7">The sequence shown here is derived from an EMBL/GenBank/DDBJ whole genome shotgun (WGS) entry which is preliminary data.</text>
</comment>
<dbReference type="GO" id="GO:0016020">
    <property type="term" value="C:membrane"/>
    <property type="evidence" value="ECO:0007669"/>
    <property type="project" value="UniProtKB-SubCell"/>
</dbReference>
<keyword evidence="8" id="KW-1185">Reference proteome</keyword>
<dbReference type="PANTHER" id="PTHR43229:SF6">
    <property type="entry name" value="ABC-TYPE MULTIDRUG TRANSPORT SYSTEM, PERMEASE COMPONENT"/>
    <property type="match status" value="1"/>
</dbReference>
<evidence type="ECO:0000313" key="8">
    <source>
        <dbReference type="Proteomes" id="UP000536604"/>
    </source>
</evidence>
<keyword evidence="4 5" id="KW-0472">Membrane</keyword>
<dbReference type="AlphaFoldDB" id="A0A841II87"/>
<evidence type="ECO:0000313" key="7">
    <source>
        <dbReference type="EMBL" id="MBB6118479.1"/>
    </source>
</evidence>
<protein>
    <submittedName>
        <fullName evidence="7">ABC-2 type transport system permease protein</fullName>
    </submittedName>
</protein>
<keyword evidence="3 5" id="KW-1133">Transmembrane helix</keyword>
<proteinExistence type="predicted"/>
<dbReference type="PANTHER" id="PTHR43229">
    <property type="entry name" value="NODULATION PROTEIN J"/>
    <property type="match status" value="1"/>
</dbReference>
<dbReference type="EMBL" id="JACHJO010000001">
    <property type="protein sequence ID" value="MBB6118479.1"/>
    <property type="molecule type" value="Genomic_DNA"/>
</dbReference>
<dbReference type="InterPro" id="IPR051784">
    <property type="entry name" value="Nod_factor_ABC_transporter"/>
</dbReference>
<feature type="transmembrane region" description="Helical" evidence="5">
    <location>
        <begin position="60"/>
        <end position="83"/>
    </location>
</feature>
<feature type="transmembrane region" description="Helical" evidence="5">
    <location>
        <begin position="173"/>
        <end position="193"/>
    </location>
</feature>
<keyword evidence="2 5" id="KW-0812">Transmembrane</keyword>
<evidence type="ECO:0000256" key="3">
    <source>
        <dbReference type="ARBA" id="ARBA00022989"/>
    </source>
</evidence>
<evidence type="ECO:0000256" key="4">
    <source>
        <dbReference type="ARBA" id="ARBA00023136"/>
    </source>
</evidence>
<name>A0A841II87_9ACTN</name>
<feature type="domain" description="ABC-2 type transporter transmembrane" evidence="6">
    <location>
        <begin position="38"/>
        <end position="222"/>
    </location>
</feature>
<accession>A0A841II87</accession>